<reference evidence="3" key="1">
    <citation type="journal article" date="2019" name="Int. J. Syst. Evol. Microbiol.">
        <title>The Global Catalogue of Microorganisms (GCM) 10K type strain sequencing project: providing services to taxonomists for standard genome sequencing and annotation.</title>
        <authorList>
            <consortium name="The Broad Institute Genomics Platform"/>
            <consortium name="The Broad Institute Genome Sequencing Center for Infectious Disease"/>
            <person name="Wu L."/>
            <person name="Ma J."/>
        </authorList>
    </citation>
    <scope>NUCLEOTIDE SEQUENCE [LARGE SCALE GENOMIC DNA]</scope>
    <source>
        <strain evidence="3">NBRC 108725</strain>
    </source>
</reference>
<keyword evidence="1" id="KW-1133">Transmembrane helix</keyword>
<dbReference type="Proteomes" id="UP001321498">
    <property type="component" value="Chromosome"/>
</dbReference>
<name>A0ABN6XQ37_9MICO</name>
<feature type="transmembrane region" description="Helical" evidence="1">
    <location>
        <begin position="284"/>
        <end position="306"/>
    </location>
</feature>
<feature type="transmembrane region" description="Helical" evidence="1">
    <location>
        <begin position="36"/>
        <end position="59"/>
    </location>
</feature>
<organism evidence="2 3">
    <name type="scientific">Naasia aerilata</name>
    <dbReference type="NCBI Taxonomy" id="1162966"/>
    <lineage>
        <taxon>Bacteria</taxon>
        <taxon>Bacillati</taxon>
        <taxon>Actinomycetota</taxon>
        <taxon>Actinomycetes</taxon>
        <taxon>Micrococcales</taxon>
        <taxon>Microbacteriaceae</taxon>
        <taxon>Naasia</taxon>
    </lineage>
</organism>
<feature type="transmembrane region" description="Helical" evidence="1">
    <location>
        <begin position="252"/>
        <end position="269"/>
    </location>
</feature>
<keyword evidence="1" id="KW-0812">Transmembrane</keyword>
<feature type="transmembrane region" description="Helical" evidence="1">
    <location>
        <begin position="99"/>
        <end position="119"/>
    </location>
</feature>
<gene>
    <name evidence="2" type="ORF">GCM10025866_30360</name>
</gene>
<evidence type="ECO:0000256" key="1">
    <source>
        <dbReference type="SAM" id="Phobius"/>
    </source>
</evidence>
<sequence>MRAVHMVASAVLFVALLVAGMSRLFASGVLGDPVPLALHAVGLLLMTIPAIVHGALVQWWPLESRAQLTRLAVIIGAVQLVGAVVIVAVPAHVAQLENLSLLAGTAALSVGNVMVALAIRKHQAKRPPAAAPEKWGRAEIRSRWLNAAEWGVGTGLVTAALMLGLSLSLHERLADEWPSAVRFALVYGLLAFGVAAAIVAWPLTEALRQLAVTAPSRVPAIRRAVGRGSGPELSPELVPLARRYARISTVRFPFLMAIVLAYLTATLGIEAEQLSEPIRDTADVMAVVGVVGVVGTCVAVCGALAFQLRNARRYLAAHPLVPAAAGHLD</sequence>
<proteinExistence type="predicted"/>
<feature type="transmembrane region" description="Helical" evidence="1">
    <location>
        <begin position="71"/>
        <end position="93"/>
    </location>
</feature>
<feature type="transmembrane region" description="Helical" evidence="1">
    <location>
        <begin position="147"/>
        <end position="169"/>
    </location>
</feature>
<feature type="transmembrane region" description="Helical" evidence="1">
    <location>
        <begin position="181"/>
        <end position="201"/>
    </location>
</feature>
<accession>A0ABN6XQ37</accession>
<protein>
    <submittedName>
        <fullName evidence="2">Uncharacterized protein</fullName>
    </submittedName>
</protein>
<dbReference type="RefSeq" id="WP_286277070.1">
    <property type="nucleotide sequence ID" value="NZ_AP027731.1"/>
</dbReference>
<evidence type="ECO:0000313" key="2">
    <source>
        <dbReference type="EMBL" id="BDZ47127.1"/>
    </source>
</evidence>
<evidence type="ECO:0000313" key="3">
    <source>
        <dbReference type="Proteomes" id="UP001321498"/>
    </source>
</evidence>
<keyword evidence="3" id="KW-1185">Reference proteome</keyword>
<dbReference type="EMBL" id="AP027731">
    <property type="protein sequence ID" value="BDZ47127.1"/>
    <property type="molecule type" value="Genomic_DNA"/>
</dbReference>
<keyword evidence="1" id="KW-0472">Membrane</keyword>